<feature type="region of interest" description="Disordered" evidence="1">
    <location>
        <begin position="1"/>
        <end position="50"/>
    </location>
</feature>
<organism evidence="2 3">
    <name type="scientific">Phytophthora nicotianae P1976</name>
    <dbReference type="NCBI Taxonomy" id="1317066"/>
    <lineage>
        <taxon>Eukaryota</taxon>
        <taxon>Sar</taxon>
        <taxon>Stramenopiles</taxon>
        <taxon>Oomycota</taxon>
        <taxon>Peronosporomycetes</taxon>
        <taxon>Peronosporales</taxon>
        <taxon>Peronosporaceae</taxon>
        <taxon>Phytophthora</taxon>
    </lineage>
</organism>
<proteinExistence type="predicted"/>
<comment type="caution">
    <text evidence="2">The sequence shown here is derived from an EMBL/GenBank/DDBJ whole genome shotgun (WGS) entry which is preliminary data.</text>
</comment>
<evidence type="ECO:0000256" key="1">
    <source>
        <dbReference type="SAM" id="MobiDB-lite"/>
    </source>
</evidence>
<gene>
    <name evidence="2" type="ORF">F444_22336</name>
</gene>
<dbReference type="AlphaFoldDB" id="A0A080YY31"/>
<feature type="compositionally biased region" description="Basic residues" evidence="1">
    <location>
        <begin position="33"/>
        <end position="50"/>
    </location>
</feature>
<feature type="non-terminal residue" evidence="2">
    <location>
        <position position="50"/>
    </location>
</feature>
<evidence type="ECO:0000313" key="2">
    <source>
        <dbReference type="EMBL" id="ETO59292.1"/>
    </source>
</evidence>
<evidence type="ECO:0000313" key="3">
    <source>
        <dbReference type="Proteomes" id="UP000028582"/>
    </source>
</evidence>
<name>A0A080YY31_PHYNI</name>
<sequence length="50" mass="5644">MQDSEDSDSSTKSSSQTKRSVRLRLFSAGGSPRSKKKKDGQRNLPRRFSK</sequence>
<dbReference type="EMBL" id="ANJA01004160">
    <property type="protein sequence ID" value="ETO59292.1"/>
    <property type="molecule type" value="Genomic_DNA"/>
</dbReference>
<protein>
    <submittedName>
        <fullName evidence="2">Uncharacterized protein</fullName>
    </submittedName>
</protein>
<dbReference type="Proteomes" id="UP000028582">
    <property type="component" value="Unassembled WGS sequence"/>
</dbReference>
<accession>A0A080YY31</accession>
<reference evidence="2 3" key="1">
    <citation type="submission" date="2013-11" db="EMBL/GenBank/DDBJ databases">
        <title>The Genome Sequence of Phytophthora parasitica P1976.</title>
        <authorList>
            <consortium name="The Broad Institute Genomics Platform"/>
            <person name="Russ C."/>
            <person name="Tyler B."/>
            <person name="Panabieres F."/>
            <person name="Shan W."/>
            <person name="Tripathy S."/>
            <person name="Grunwald N."/>
            <person name="Machado M."/>
            <person name="Johnson C.S."/>
            <person name="Walker B."/>
            <person name="Young S."/>
            <person name="Zeng Q."/>
            <person name="Gargeya S."/>
            <person name="Fitzgerald M."/>
            <person name="Haas B."/>
            <person name="Abouelleil A."/>
            <person name="Allen A.W."/>
            <person name="Alvarado L."/>
            <person name="Arachchi H.M."/>
            <person name="Berlin A.M."/>
            <person name="Chapman S.B."/>
            <person name="Gainer-Dewar J."/>
            <person name="Goldberg J."/>
            <person name="Griggs A."/>
            <person name="Gujja S."/>
            <person name="Hansen M."/>
            <person name="Howarth C."/>
            <person name="Imamovic A."/>
            <person name="Ireland A."/>
            <person name="Larimer J."/>
            <person name="McCowan C."/>
            <person name="Murphy C."/>
            <person name="Pearson M."/>
            <person name="Poon T.W."/>
            <person name="Priest M."/>
            <person name="Roberts A."/>
            <person name="Saif S."/>
            <person name="Shea T."/>
            <person name="Sisk P."/>
            <person name="Sykes S."/>
            <person name="Wortman J."/>
            <person name="Nusbaum C."/>
            <person name="Birren B."/>
        </authorList>
    </citation>
    <scope>NUCLEOTIDE SEQUENCE [LARGE SCALE GENOMIC DNA]</scope>
    <source>
        <strain evidence="2 3">P1976</strain>
    </source>
</reference>